<feature type="region of interest" description="Disordered" evidence="1">
    <location>
        <begin position="139"/>
        <end position="176"/>
    </location>
</feature>
<dbReference type="AlphaFoldDB" id="A0A3N4KTZ1"/>
<sequence>MASSWIYLAIGSGLAAGLNGLFAKLVTTTLTTSFASAIARAFSLPEDEKVVEYIVRGLFFGLNLLFNAIMWGLFTAALAKGSSATKVSIVNTSSNFMITAILGWLVFSESLPGTWWLGASLLVAGNVVIGMRDDGSAANTGYEAVRTEEPEEEELQSRRNSESESESESEESREPR</sequence>
<dbReference type="InParanoid" id="A0A3N4KTZ1"/>
<dbReference type="PANTHER" id="PTHR31965">
    <property type="entry name" value="TRANSMEMBRANE PROTEIN 42"/>
    <property type="match status" value="1"/>
</dbReference>
<dbReference type="InterPro" id="IPR037185">
    <property type="entry name" value="EmrE-like"/>
</dbReference>
<dbReference type="STRING" id="1392247.A0A3N4KTZ1"/>
<name>A0A3N4KTZ1_9PEZI</name>
<keyword evidence="2" id="KW-0472">Membrane</keyword>
<gene>
    <name evidence="3" type="ORF">P167DRAFT_564188</name>
</gene>
<reference evidence="3 4" key="1">
    <citation type="journal article" date="2018" name="Nat. Ecol. Evol.">
        <title>Pezizomycetes genomes reveal the molecular basis of ectomycorrhizal truffle lifestyle.</title>
        <authorList>
            <person name="Murat C."/>
            <person name="Payen T."/>
            <person name="Noel B."/>
            <person name="Kuo A."/>
            <person name="Morin E."/>
            <person name="Chen J."/>
            <person name="Kohler A."/>
            <person name="Krizsan K."/>
            <person name="Balestrini R."/>
            <person name="Da Silva C."/>
            <person name="Montanini B."/>
            <person name="Hainaut M."/>
            <person name="Levati E."/>
            <person name="Barry K.W."/>
            <person name="Belfiori B."/>
            <person name="Cichocki N."/>
            <person name="Clum A."/>
            <person name="Dockter R.B."/>
            <person name="Fauchery L."/>
            <person name="Guy J."/>
            <person name="Iotti M."/>
            <person name="Le Tacon F."/>
            <person name="Lindquist E.A."/>
            <person name="Lipzen A."/>
            <person name="Malagnac F."/>
            <person name="Mello A."/>
            <person name="Molinier V."/>
            <person name="Miyauchi S."/>
            <person name="Poulain J."/>
            <person name="Riccioni C."/>
            <person name="Rubini A."/>
            <person name="Sitrit Y."/>
            <person name="Splivallo R."/>
            <person name="Traeger S."/>
            <person name="Wang M."/>
            <person name="Zifcakova L."/>
            <person name="Wipf D."/>
            <person name="Zambonelli A."/>
            <person name="Paolocci F."/>
            <person name="Nowrousian M."/>
            <person name="Ottonello S."/>
            <person name="Baldrian P."/>
            <person name="Spatafora J.W."/>
            <person name="Henrissat B."/>
            <person name="Nagy L.G."/>
            <person name="Aury J.M."/>
            <person name="Wincker P."/>
            <person name="Grigoriev I.V."/>
            <person name="Bonfante P."/>
            <person name="Martin F.M."/>
        </authorList>
    </citation>
    <scope>NUCLEOTIDE SEQUENCE [LARGE SCALE GENOMIC DNA]</scope>
    <source>
        <strain evidence="3 4">CCBAS932</strain>
    </source>
</reference>
<keyword evidence="4" id="KW-1185">Reference proteome</keyword>
<evidence type="ECO:0000313" key="4">
    <source>
        <dbReference type="Proteomes" id="UP000277580"/>
    </source>
</evidence>
<keyword evidence="2" id="KW-1133">Transmembrane helix</keyword>
<accession>A0A3N4KTZ1</accession>
<dbReference type="Proteomes" id="UP000277580">
    <property type="component" value="Unassembled WGS sequence"/>
</dbReference>
<proteinExistence type="predicted"/>
<organism evidence="3 4">
    <name type="scientific">Morchella conica CCBAS932</name>
    <dbReference type="NCBI Taxonomy" id="1392247"/>
    <lineage>
        <taxon>Eukaryota</taxon>
        <taxon>Fungi</taxon>
        <taxon>Dikarya</taxon>
        <taxon>Ascomycota</taxon>
        <taxon>Pezizomycotina</taxon>
        <taxon>Pezizomycetes</taxon>
        <taxon>Pezizales</taxon>
        <taxon>Morchellaceae</taxon>
        <taxon>Morchella</taxon>
    </lineage>
</organism>
<dbReference type="SUPFAM" id="SSF103481">
    <property type="entry name" value="Multidrug resistance efflux transporter EmrE"/>
    <property type="match status" value="1"/>
</dbReference>
<evidence type="ECO:0000256" key="2">
    <source>
        <dbReference type="SAM" id="Phobius"/>
    </source>
</evidence>
<dbReference type="EMBL" id="ML119120">
    <property type="protein sequence ID" value="RPB13996.1"/>
    <property type="molecule type" value="Genomic_DNA"/>
</dbReference>
<dbReference type="OrthoDB" id="5854584at2759"/>
<evidence type="ECO:0000313" key="3">
    <source>
        <dbReference type="EMBL" id="RPB13996.1"/>
    </source>
</evidence>
<feature type="transmembrane region" description="Helical" evidence="2">
    <location>
        <begin position="89"/>
        <end position="107"/>
    </location>
</feature>
<dbReference type="PANTHER" id="PTHR31965:SF1">
    <property type="entry name" value="TRANSMEMBRANE PROTEIN 42"/>
    <property type="match status" value="1"/>
</dbReference>
<feature type="transmembrane region" description="Helical" evidence="2">
    <location>
        <begin position="113"/>
        <end position="131"/>
    </location>
</feature>
<dbReference type="InterPro" id="IPR039632">
    <property type="entry name" value="TMEM42"/>
</dbReference>
<keyword evidence="2" id="KW-0812">Transmembrane</keyword>
<evidence type="ECO:0000256" key="1">
    <source>
        <dbReference type="SAM" id="MobiDB-lite"/>
    </source>
</evidence>
<protein>
    <submittedName>
        <fullName evidence="3">Uncharacterized protein</fullName>
    </submittedName>
</protein>
<feature type="transmembrane region" description="Helical" evidence="2">
    <location>
        <begin position="53"/>
        <end position="77"/>
    </location>
</feature>